<reference evidence="2" key="1">
    <citation type="submission" date="2020-01" db="EMBL/GenBank/DDBJ databases">
        <authorList>
            <consortium name="DOE Joint Genome Institute"/>
            <person name="Haridas S."/>
            <person name="Albert R."/>
            <person name="Binder M."/>
            <person name="Bloem J."/>
            <person name="Labutti K."/>
            <person name="Salamov A."/>
            <person name="Andreopoulos B."/>
            <person name="Baker S.E."/>
            <person name="Barry K."/>
            <person name="Bills G."/>
            <person name="Bluhm B.H."/>
            <person name="Cannon C."/>
            <person name="Castanera R."/>
            <person name="Culley D.E."/>
            <person name="Daum C."/>
            <person name="Ezra D."/>
            <person name="Gonzalez J.B."/>
            <person name="Henrissat B."/>
            <person name="Kuo A."/>
            <person name="Liang C."/>
            <person name="Lipzen A."/>
            <person name="Lutzoni F."/>
            <person name="Magnuson J."/>
            <person name="Mondo S."/>
            <person name="Nolan M."/>
            <person name="Ohm R."/>
            <person name="Pangilinan J."/>
            <person name="Park H.-J."/>
            <person name="Ramirez L."/>
            <person name="Alfaro M."/>
            <person name="Sun H."/>
            <person name="Tritt A."/>
            <person name="Yoshinaga Y."/>
            <person name="Zwiers L.-H."/>
            <person name="Turgeon B.G."/>
            <person name="Goodwin S.B."/>
            <person name="Spatafora J.W."/>
            <person name="Crous P.W."/>
            <person name="Grigoriev I.V."/>
        </authorList>
    </citation>
    <scope>NUCLEOTIDE SEQUENCE</scope>
    <source>
        <strain evidence="2">IPT5</strain>
    </source>
</reference>
<dbReference type="AlphaFoldDB" id="A0A6A7AZ63"/>
<keyword evidence="3" id="KW-1185">Reference proteome</keyword>
<feature type="compositionally biased region" description="Basic and acidic residues" evidence="1">
    <location>
        <begin position="54"/>
        <end position="79"/>
    </location>
</feature>
<evidence type="ECO:0000313" key="2">
    <source>
        <dbReference type="EMBL" id="KAF2847369.1"/>
    </source>
</evidence>
<name>A0A6A7AZ63_9PLEO</name>
<dbReference type="EMBL" id="MU006326">
    <property type="protein sequence ID" value="KAF2847369.1"/>
    <property type="molecule type" value="Genomic_DNA"/>
</dbReference>
<sequence>MAALLAVGIGLGAEKLGREISEKRLERKEKKTIAEHEAFYGTTGTSSSSSPYTTRERQSQTERKREQARRELQAARQGDDNVPQYASRRGSVSEDRASEDAPPPRYEDVVQQDVRRGA</sequence>
<gene>
    <name evidence="2" type="ORF">T440DRAFT_195570</name>
</gene>
<evidence type="ECO:0000313" key="3">
    <source>
        <dbReference type="Proteomes" id="UP000799423"/>
    </source>
</evidence>
<dbReference type="OrthoDB" id="3695472at2759"/>
<feature type="compositionally biased region" description="Low complexity" evidence="1">
    <location>
        <begin position="40"/>
        <end position="53"/>
    </location>
</feature>
<dbReference type="Proteomes" id="UP000799423">
    <property type="component" value="Unassembled WGS sequence"/>
</dbReference>
<feature type="compositionally biased region" description="Basic and acidic residues" evidence="1">
    <location>
        <begin position="105"/>
        <end position="118"/>
    </location>
</feature>
<feature type="region of interest" description="Disordered" evidence="1">
    <location>
        <begin position="16"/>
        <end position="118"/>
    </location>
</feature>
<proteinExistence type="predicted"/>
<organism evidence="2 3">
    <name type="scientific">Plenodomus tracheiphilus IPT5</name>
    <dbReference type="NCBI Taxonomy" id="1408161"/>
    <lineage>
        <taxon>Eukaryota</taxon>
        <taxon>Fungi</taxon>
        <taxon>Dikarya</taxon>
        <taxon>Ascomycota</taxon>
        <taxon>Pezizomycotina</taxon>
        <taxon>Dothideomycetes</taxon>
        <taxon>Pleosporomycetidae</taxon>
        <taxon>Pleosporales</taxon>
        <taxon>Pleosporineae</taxon>
        <taxon>Leptosphaeriaceae</taxon>
        <taxon>Plenodomus</taxon>
    </lineage>
</organism>
<feature type="compositionally biased region" description="Basic and acidic residues" evidence="1">
    <location>
        <begin position="16"/>
        <end position="38"/>
    </location>
</feature>
<protein>
    <submittedName>
        <fullName evidence="2">Uncharacterized protein</fullName>
    </submittedName>
</protein>
<evidence type="ECO:0000256" key="1">
    <source>
        <dbReference type="SAM" id="MobiDB-lite"/>
    </source>
</evidence>
<accession>A0A6A7AZ63</accession>